<protein>
    <recommendedName>
        <fullName evidence="4">Nucleotide exchange factor Fes1 domain-containing protein</fullName>
    </recommendedName>
</protein>
<gene>
    <name evidence="5" type="ORF">BS47DRAFT_1393848</name>
</gene>
<dbReference type="AlphaFoldDB" id="A0A9P6AWT8"/>
<evidence type="ECO:0000256" key="2">
    <source>
        <dbReference type="ARBA" id="ARBA00022737"/>
    </source>
</evidence>
<dbReference type="InterPro" id="IPR013918">
    <property type="entry name" value="Nucleotide_exch_fac_Fes1"/>
</dbReference>
<comment type="similarity">
    <text evidence="1">Belongs to the FES1 family.</text>
</comment>
<evidence type="ECO:0000313" key="6">
    <source>
        <dbReference type="Proteomes" id="UP000886523"/>
    </source>
</evidence>
<name>A0A9P6AWT8_9AGAM</name>
<dbReference type="EMBL" id="MU128981">
    <property type="protein sequence ID" value="KAF9512820.1"/>
    <property type="molecule type" value="Genomic_DNA"/>
</dbReference>
<dbReference type="PANTHER" id="PTHR19316">
    <property type="entry name" value="PROTEIN FOLDING REGULATOR"/>
    <property type="match status" value="1"/>
</dbReference>
<dbReference type="Pfam" id="PF08609">
    <property type="entry name" value="Fes1"/>
    <property type="match status" value="1"/>
</dbReference>
<keyword evidence="6" id="KW-1185">Reference proteome</keyword>
<accession>A0A9P6AWT8</accession>
<dbReference type="InterPro" id="IPR016024">
    <property type="entry name" value="ARM-type_fold"/>
</dbReference>
<dbReference type="SUPFAM" id="SSF48371">
    <property type="entry name" value="ARM repeat"/>
    <property type="match status" value="1"/>
</dbReference>
<reference evidence="5" key="1">
    <citation type="journal article" date="2020" name="Nat. Commun.">
        <title>Large-scale genome sequencing of mycorrhizal fungi provides insights into the early evolution of symbiotic traits.</title>
        <authorList>
            <person name="Miyauchi S."/>
            <person name="Kiss E."/>
            <person name="Kuo A."/>
            <person name="Drula E."/>
            <person name="Kohler A."/>
            <person name="Sanchez-Garcia M."/>
            <person name="Morin E."/>
            <person name="Andreopoulos B."/>
            <person name="Barry K.W."/>
            <person name="Bonito G."/>
            <person name="Buee M."/>
            <person name="Carver A."/>
            <person name="Chen C."/>
            <person name="Cichocki N."/>
            <person name="Clum A."/>
            <person name="Culley D."/>
            <person name="Crous P.W."/>
            <person name="Fauchery L."/>
            <person name="Girlanda M."/>
            <person name="Hayes R.D."/>
            <person name="Keri Z."/>
            <person name="LaButti K."/>
            <person name="Lipzen A."/>
            <person name="Lombard V."/>
            <person name="Magnuson J."/>
            <person name="Maillard F."/>
            <person name="Murat C."/>
            <person name="Nolan M."/>
            <person name="Ohm R.A."/>
            <person name="Pangilinan J."/>
            <person name="Pereira M.F."/>
            <person name="Perotto S."/>
            <person name="Peter M."/>
            <person name="Pfister S."/>
            <person name="Riley R."/>
            <person name="Sitrit Y."/>
            <person name="Stielow J.B."/>
            <person name="Szollosi G."/>
            <person name="Zifcakova L."/>
            <person name="Stursova M."/>
            <person name="Spatafora J.W."/>
            <person name="Tedersoo L."/>
            <person name="Vaario L.M."/>
            <person name="Yamada A."/>
            <person name="Yan M."/>
            <person name="Wang P."/>
            <person name="Xu J."/>
            <person name="Bruns T."/>
            <person name="Baldrian P."/>
            <person name="Vilgalys R."/>
            <person name="Dunand C."/>
            <person name="Henrissat B."/>
            <person name="Grigoriev I.V."/>
            <person name="Hibbett D."/>
            <person name="Nagy L.G."/>
            <person name="Martin F.M."/>
        </authorList>
    </citation>
    <scope>NUCLEOTIDE SEQUENCE</scope>
    <source>
        <strain evidence="5">UP504</strain>
    </source>
</reference>
<feature type="region of interest" description="Disordered" evidence="3">
    <location>
        <begin position="249"/>
        <end position="276"/>
    </location>
</feature>
<sequence>MDALLRWSIENSTRSEDAPAGAEPTVPRQPIDPAVIDLILGKPDSEVMKENLAVAVDESKGMGERVLALDNFEMTMRIVSDLPGTVLVPPTVNSRSRIEKTWRHSRCGSPYNPFKLTPRPDPIARIMDLGNSHSEQSQAQEIYLSYKPLSGVLEILSSPDSDASPETRSKAVYCISNAVRHSAQAVHQLGSLGGWKVLNGALTGTSPDTVAVRRKTAFLLNTLLLQDGSSPEEEADPIKLPHPYTPTFRRTFPPPHKQQQMLESSSPSPTLNGQHGLNEEQRGLLAQLLKSTGKESGLVRWNLVEEEWATLEASL</sequence>
<dbReference type="OrthoDB" id="10250458at2759"/>
<organism evidence="5 6">
    <name type="scientific">Hydnum rufescens UP504</name>
    <dbReference type="NCBI Taxonomy" id="1448309"/>
    <lineage>
        <taxon>Eukaryota</taxon>
        <taxon>Fungi</taxon>
        <taxon>Dikarya</taxon>
        <taxon>Basidiomycota</taxon>
        <taxon>Agaricomycotina</taxon>
        <taxon>Agaricomycetes</taxon>
        <taxon>Cantharellales</taxon>
        <taxon>Hydnaceae</taxon>
        <taxon>Hydnum</taxon>
    </lineage>
</organism>
<keyword evidence="2" id="KW-0677">Repeat</keyword>
<dbReference type="InterPro" id="IPR050693">
    <property type="entry name" value="Hsp70_NEF-Inhibitors"/>
</dbReference>
<dbReference type="GO" id="GO:0000774">
    <property type="term" value="F:adenyl-nucleotide exchange factor activity"/>
    <property type="evidence" value="ECO:0007669"/>
    <property type="project" value="TreeGrafter"/>
</dbReference>
<dbReference type="Proteomes" id="UP000886523">
    <property type="component" value="Unassembled WGS sequence"/>
</dbReference>
<feature type="compositionally biased region" description="Polar residues" evidence="3">
    <location>
        <begin position="257"/>
        <end position="275"/>
    </location>
</feature>
<dbReference type="InterPro" id="IPR011989">
    <property type="entry name" value="ARM-like"/>
</dbReference>
<dbReference type="PANTHER" id="PTHR19316:SF18">
    <property type="entry name" value="HSP70-BINDING PROTEIN 1"/>
    <property type="match status" value="1"/>
</dbReference>
<evidence type="ECO:0000256" key="1">
    <source>
        <dbReference type="ARBA" id="ARBA00011045"/>
    </source>
</evidence>
<feature type="domain" description="Nucleotide exchange factor Fes1" evidence="4">
    <location>
        <begin position="1"/>
        <end position="74"/>
    </location>
</feature>
<dbReference type="GO" id="GO:0005783">
    <property type="term" value="C:endoplasmic reticulum"/>
    <property type="evidence" value="ECO:0007669"/>
    <property type="project" value="TreeGrafter"/>
</dbReference>
<comment type="caution">
    <text evidence="5">The sequence shown here is derived from an EMBL/GenBank/DDBJ whole genome shotgun (WGS) entry which is preliminary data.</text>
</comment>
<evidence type="ECO:0000259" key="4">
    <source>
        <dbReference type="Pfam" id="PF08609"/>
    </source>
</evidence>
<evidence type="ECO:0000256" key="3">
    <source>
        <dbReference type="SAM" id="MobiDB-lite"/>
    </source>
</evidence>
<evidence type="ECO:0000313" key="5">
    <source>
        <dbReference type="EMBL" id="KAF9512820.1"/>
    </source>
</evidence>
<dbReference type="Gene3D" id="1.25.10.10">
    <property type="entry name" value="Leucine-rich Repeat Variant"/>
    <property type="match status" value="1"/>
</dbReference>
<proteinExistence type="inferred from homology"/>